<evidence type="ECO:0000256" key="1">
    <source>
        <dbReference type="SAM" id="MobiDB-lite"/>
    </source>
</evidence>
<feature type="compositionally biased region" description="Polar residues" evidence="1">
    <location>
        <begin position="243"/>
        <end position="253"/>
    </location>
</feature>
<feature type="compositionally biased region" description="Low complexity" evidence="1">
    <location>
        <begin position="254"/>
        <end position="264"/>
    </location>
</feature>
<feature type="compositionally biased region" description="Low complexity" evidence="1">
    <location>
        <begin position="223"/>
        <end position="234"/>
    </location>
</feature>
<feature type="compositionally biased region" description="Acidic residues" evidence="1">
    <location>
        <begin position="162"/>
        <end position="185"/>
    </location>
</feature>
<protein>
    <submittedName>
        <fullName evidence="2">Uncharacterized protein</fullName>
    </submittedName>
</protein>
<accession>A0A4U6UK63</accession>
<feature type="compositionally biased region" description="Basic residues" evidence="1">
    <location>
        <begin position="355"/>
        <end position="364"/>
    </location>
</feature>
<evidence type="ECO:0000313" key="2">
    <source>
        <dbReference type="EMBL" id="TKW14623.1"/>
    </source>
</evidence>
<feature type="compositionally biased region" description="Basic and acidic residues" evidence="1">
    <location>
        <begin position="138"/>
        <end position="152"/>
    </location>
</feature>
<name>A0A4U6UK63_SETVI</name>
<gene>
    <name evidence="2" type="ORF">SEVIR_5G178600v2</name>
</gene>
<dbReference type="EMBL" id="CM016556">
    <property type="protein sequence ID" value="TKW14623.1"/>
    <property type="molecule type" value="Genomic_DNA"/>
</dbReference>
<dbReference type="Gramene" id="TKW14623">
    <property type="protein sequence ID" value="TKW14623"/>
    <property type="gene ID" value="SEVIR_5G178600v2"/>
</dbReference>
<dbReference type="Proteomes" id="UP000298652">
    <property type="component" value="Chromosome 5"/>
</dbReference>
<evidence type="ECO:0000313" key="3">
    <source>
        <dbReference type="Proteomes" id="UP000298652"/>
    </source>
</evidence>
<organism evidence="2 3">
    <name type="scientific">Setaria viridis</name>
    <name type="common">Green bristlegrass</name>
    <name type="synonym">Setaria italica subsp. viridis</name>
    <dbReference type="NCBI Taxonomy" id="4556"/>
    <lineage>
        <taxon>Eukaryota</taxon>
        <taxon>Viridiplantae</taxon>
        <taxon>Streptophyta</taxon>
        <taxon>Embryophyta</taxon>
        <taxon>Tracheophyta</taxon>
        <taxon>Spermatophyta</taxon>
        <taxon>Magnoliopsida</taxon>
        <taxon>Liliopsida</taxon>
        <taxon>Poales</taxon>
        <taxon>Poaceae</taxon>
        <taxon>PACMAD clade</taxon>
        <taxon>Panicoideae</taxon>
        <taxon>Panicodae</taxon>
        <taxon>Paniceae</taxon>
        <taxon>Cenchrinae</taxon>
        <taxon>Setaria</taxon>
    </lineage>
</organism>
<proteinExistence type="predicted"/>
<reference evidence="2" key="1">
    <citation type="submission" date="2019-03" db="EMBL/GenBank/DDBJ databases">
        <title>WGS assembly of Setaria viridis.</title>
        <authorList>
            <person name="Huang P."/>
            <person name="Jenkins J."/>
            <person name="Grimwood J."/>
            <person name="Barry K."/>
            <person name="Healey A."/>
            <person name="Mamidi S."/>
            <person name="Sreedasyam A."/>
            <person name="Shu S."/>
            <person name="Feldman M."/>
            <person name="Wu J."/>
            <person name="Yu Y."/>
            <person name="Chen C."/>
            <person name="Johnson J."/>
            <person name="Rokhsar D."/>
            <person name="Baxter I."/>
            <person name="Schmutz J."/>
            <person name="Brutnell T."/>
            <person name="Kellogg E."/>
        </authorList>
    </citation>
    <scope>NUCLEOTIDE SEQUENCE [LARGE SCALE GENOMIC DNA]</scope>
</reference>
<dbReference type="AlphaFoldDB" id="A0A4U6UK63"/>
<keyword evidence="3" id="KW-1185">Reference proteome</keyword>
<feature type="region of interest" description="Disordered" evidence="1">
    <location>
        <begin position="111"/>
        <end position="364"/>
    </location>
</feature>
<sequence>MEKEKRRFSDLLQAIEHLKRNGLTGAGVIGAYHARRVVPLMLRVRPLGAMTPDAPTEGTTLATGALAASEIRQRLREALEDRDVKYPVPGHPPMCPEAGFVDLGSLTRVADSLPPVPEDADRRARNRLQADAQKRRKDKETARKWKKAAKEFQRRRRGSVVSDDDDDDDEDEEDEDEEDDEEEELVPPRSGALVIREAPPQTAAGGEAGEASTRASVPPGPGAVPQGPAQRAPQELARAGPQGSAQDVPQEQVQGASQGSAQGAPQDRARDAAPGSARGAPLVFTRGTPQGSSEPALAAALGPMRGAPPESARGAPRGSVEPASTAVPAAGEQRGGDKRPLPDAPGSASGSESKRARRPCALRT</sequence>